<organism evidence="8 9">
    <name type="scientific">Populus tomentosa</name>
    <name type="common">Chinese white poplar</name>
    <dbReference type="NCBI Taxonomy" id="118781"/>
    <lineage>
        <taxon>Eukaryota</taxon>
        <taxon>Viridiplantae</taxon>
        <taxon>Streptophyta</taxon>
        <taxon>Embryophyta</taxon>
        <taxon>Tracheophyta</taxon>
        <taxon>Spermatophyta</taxon>
        <taxon>Magnoliopsida</taxon>
        <taxon>eudicotyledons</taxon>
        <taxon>Gunneridae</taxon>
        <taxon>Pentapetalae</taxon>
        <taxon>rosids</taxon>
        <taxon>fabids</taxon>
        <taxon>Malpighiales</taxon>
        <taxon>Salicaceae</taxon>
        <taxon>Saliceae</taxon>
        <taxon>Populus</taxon>
    </lineage>
</organism>
<name>A0A8X8D2J8_POPTO</name>
<sequence>MASPNHLDVDDDDFGGDFPGSHNSRRSGNKRSFGDLEDDEDDIFSSKKGNSKVEETAMILSLRESLETCKSSLATCQACIVHPITELEAAKSEIQKWRSAFENESSIPAGASLEPKLVINYLQTLKSSEELLREQLEKAKKKEAAFIVTFAKREQEIAELKLSNSKFTLNLQSAVRDLKAQLKPPSMQARRLLLDPAIHEEFTRLKNLVEEKDKKVKELQDNIAAMNFTPQSKMGKMLMAKCRTLQEENEEIGNQAAEGKIHELAMKLALQKSQNAELRSQFEGLYEHMEGLTNDVEKSNETVVIPNLFFYYLKLQADTVLLLQEKLEEKDQELKKLKLQLQQKTLVEEKTDPCPNKTVSADELKKEAEVN</sequence>
<dbReference type="PANTHER" id="PTHR15217">
    <property type="entry name" value="WILMS' TUMOR 1-ASSOCIATING PROTEIN"/>
    <property type="match status" value="1"/>
</dbReference>
<protein>
    <recommendedName>
        <fullName evidence="10">FKBP12-interacting protein of 37 kDa</fullName>
    </recommendedName>
</protein>
<feature type="coiled-coil region" evidence="6">
    <location>
        <begin position="202"/>
        <end position="229"/>
    </location>
</feature>
<comment type="caution">
    <text evidence="8">The sequence shown here is derived from an EMBL/GenBank/DDBJ whole genome shotgun (WGS) entry which is preliminary data.</text>
</comment>
<evidence type="ECO:0000256" key="1">
    <source>
        <dbReference type="ARBA" id="ARBA00004123"/>
    </source>
</evidence>
<evidence type="ECO:0000256" key="4">
    <source>
        <dbReference type="ARBA" id="ARBA00023187"/>
    </source>
</evidence>
<evidence type="ECO:0000256" key="6">
    <source>
        <dbReference type="SAM" id="Coils"/>
    </source>
</evidence>
<keyword evidence="4" id="KW-0508">mRNA splicing</keyword>
<keyword evidence="6" id="KW-0175">Coiled coil</keyword>
<gene>
    <name evidence="8" type="ORF">POTOM_010769</name>
</gene>
<dbReference type="OrthoDB" id="3366661at2759"/>
<dbReference type="PANTHER" id="PTHR15217:SF0">
    <property type="entry name" value="PRE-MRNA-SPLICING REGULATOR WTAP"/>
    <property type="match status" value="1"/>
</dbReference>
<accession>A0A8X8D2J8</accession>
<evidence type="ECO:0000256" key="3">
    <source>
        <dbReference type="ARBA" id="ARBA00022664"/>
    </source>
</evidence>
<dbReference type="GO" id="GO:0008380">
    <property type="term" value="P:RNA splicing"/>
    <property type="evidence" value="ECO:0007669"/>
    <property type="project" value="UniProtKB-KW"/>
</dbReference>
<feature type="region of interest" description="Disordered" evidence="7">
    <location>
        <begin position="1"/>
        <end position="48"/>
    </location>
</feature>
<dbReference type="GO" id="GO:0005634">
    <property type="term" value="C:nucleus"/>
    <property type="evidence" value="ECO:0007669"/>
    <property type="project" value="UniProtKB-SubCell"/>
</dbReference>
<evidence type="ECO:0000256" key="7">
    <source>
        <dbReference type="SAM" id="MobiDB-lite"/>
    </source>
</evidence>
<dbReference type="GO" id="GO:0016556">
    <property type="term" value="P:mRNA modification"/>
    <property type="evidence" value="ECO:0007669"/>
    <property type="project" value="InterPro"/>
</dbReference>
<keyword evidence="9" id="KW-1185">Reference proteome</keyword>
<comment type="subcellular location">
    <subcellularLocation>
        <location evidence="1">Nucleus</location>
    </subcellularLocation>
</comment>
<feature type="compositionally biased region" description="Basic and acidic residues" evidence="7">
    <location>
        <begin position="360"/>
        <end position="371"/>
    </location>
</feature>
<proteinExistence type="inferred from homology"/>
<evidence type="ECO:0000256" key="5">
    <source>
        <dbReference type="ARBA" id="ARBA00023242"/>
    </source>
</evidence>
<keyword evidence="5" id="KW-0539">Nucleus</keyword>
<feature type="region of interest" description="Disordered" evidence="7">
    <location>
        <begin position="351"/>
        <end position="371"/>
    </location>
</feature>
<dbReference type="AlphaFoldDB" id="A0A8X8D2J8"/>
<dbReference type="EMBL" id="JAAWWB010000004">
    <property type="protein sequence ID" value="KAG6785046.1"/>
    <property type="molecule type" value="Genomic_DNA"/>
</dbReference>
<evidence type="ECO:0000313" key="9">
    <source>
        <dbReference type="Proteomes" id="UP000886885"/>
    </source>
</evidence>
<dbReference type="Proteomes" id="UP000886885">
    <property type="component" value="Chromosome 2D"/>
</dbReference>
<keyword evidence="3" id="KW-0507">mRNA processing</keyword>
<evidence type="ECO:0008006" key="10">
    <source>
        <dbReference type="Google" id="ProtNLM"/>
    </source>
</evidence>
<evidence type="ECO:0000256" key="2">
    <source>
        <dbReference type="ARBA" id="ARBA00010313"/>
    </source>
</evidence>
<reference evidence="8" key="1">
    <citation type="journal article" date="2020" name="bioRxiv">
        <title>Hybrid origin of Populus tomentosa Carr. identified through genome sequencing and phylogenomic analysis.</title>
        <authorList>
            <person name="An X."/>
            <person name="Gao K."/>
            <person name="Chen Z."/>
            <person name="Li J."/>
            <person name="Yang X."/>
            <person name="Yang X."/>
            <person name="Zhou J."/>
            <person name="Guo T."/>
            <person name="Zhao T."/>
            <person name="Huang S."/>
            <person name="Miao D."/>
            <person name="Khan W.U."/>
            <person name="Rao P."/>
            <person name="Ye M."/>
            <person name="Lei B."/>
            <person name="Liao W."/>
            <person name="Wang J."/>
            <person name="Ji L."/>
            <person name="Li Y."/>
            <person name="Guo B."/>
            <person name="Mustafa N.S."/>
            <person name="Li S."/>
            <person name="Yun Q."/>
            <person name="Keller S.R."/>
            <person name="Mao J."/>
            <person name="Zhang R."/>
            <person name="Strauss S.H."/>
        </authorList>
    </citation>
    <scope>NUCLEOTIDE SEQUENCE</scope>
    <source>
        <strain evidence="8">GM15</strain>
        <tissue evidence="8">Leaf</tissue>
    </source>
</reference>
<evidence type="ECO:0000313" key="8">
    <source>
        <dbReference type="EMBL" id="KAG6785046.1"/>
    </source>
</evidence>
<feature type="coiled-coil region" evidence="6">
    <location>
        <begin position="320"/>
        <end position="347"/>
    </location>
</feature>
<comment type="similarity">
    <text evidence="2">Belongs to the fl(2)d family.</text>
</comment>
<dbReference type="GO" id="GO:0000381">
    <property type="term" value="P:regulation of alternative mRNA splicing, via spliceosome"/>
    <property type="evidence" value="ECO:0007669"/>
    <property type="project" value="InterPro"/>
</dbReference>
<dbReference type="Pfam" id="PF17098">
    <property type="entry name" value="Wtap"/>
    <property type="match status" value="1"/>
</dbReference>
<dbReference type="InterPro" id="IPR033757">
    <property type="entry name" value="WTAP"/>
</dbReference>
<dbReference type="GO" id="GO:0006397">
    <property type="term" value="P:mRNA processing"/>
    <property type="evidence" value="ECO:0007669"/>
    <property type="project" value="UniProtKB-KW"/>
</dbReference>